<evidence type="ECO:0000256" key="1">
    <source>
        <dbReference type="SAM" id="Phobius"/>
    </source>
</evidence>
<name>A0A5B7JR97_PORTR</name>
<keyword evidence="1" id="KW-1133">Transmembrane helix</keyword>
<sequence>MNFSTFFPPAAPSAGGGGGGGGGGGVLAGVVLGYLLETLHTWMAPRRAFYTYTCSLCVLLALLVTRRQVCIQKCSSLSPRLFSKATEMTSWLFNSVSPVRNAKILPLRF</sequence>
<feature type="transmembrane region" description="Helical" evidence="1">
    <location>
        <begin position="48"/>
        <end position="65"/>
    </location>
</feature>
<comment type="caution">
    <text evidence="2">The sequence shown here is derived from an EMBL/GenBank/DDBJ whole genome shotgun (WGS) entry which is preliminary data.</text>
</comment>
<accession>A0A5B7JR97</accession>
<feature type="transmembrane region" description="Helical" evidence="1">
    <location>
        <begin position="20"/>
        <end position="36"/>
    </location>
</feature>
<dbReference type="Proteomes" id="UP000324222">
    <property type="component" value="Unassembled WGS sequence"/>
</dbReference>
<keyword evidence="1" id="KW-0812">Transmembrane</keyword>
<dbReference type="EMBL" id="VSRR010114789">
    <property type="protein sequence ID" value="MPC98602.1"/>
    <property type="molecule type" value="Genomic_DNA"/>
</dbReference>
<organism evidence="2 3">
    <name type="scientific">Portunus trituberculatus</name>
    <name type="common">Swimming crab</name>
    <name type="synonym">Neptunus trituberculatus</name>
    <dbReference type="NCBI Taxonomy" id="210409"/>
    <lineage>
        <taxon>Eukaryota</taxon>
        <taxon>Metazoa</taxon>
        <taxon>Ecdysozoa</taxon>
        <taxon>Arthropoda</taxon>
        <taxon>Crustacea</taxon>
        <taxon>Multicrustacea</taxon>
        <taxon>Malacostraca</taxon>
        <taxon>Eumalacostraca</taxon>
        <taxon>Eucarida</taxon>
        <taxon>Decapoda</taxon>
        <taxon>Pleocyemata</taxon>
        <taxon>Brachyura</taxon>
        <taxon>Eubrachyura</taxon>
        <taxon>Portunoidea</taxon>
        <taxon>Portunidae</taxon>
        <taxon>Portuninae</taxon>
        <taxon>Portunus</taxon>
    </lineage>
</organism>
<protein>
    <submittedName>
        <fullName evidence="2">Uncharacterized protein</fullName>
    </submittedName>
</protein>
<evidence type="ECO:0000313" key="2">
    <source>
        <dbReference type="EMBL" id="MPC98602.1"/>
    </source>
</evidence>
<proteinExistence type="predicted"/>
<dbReference type="AlphaFoldDB" id="A0A5B7JR97"/>
<keyword evidence="1" id="KW-0472">Membrane</keyword>
<keyword evidence="3" id="KW-1185">Reference proteome</keyword>
<gene>
    <name evidence="2" type="ORF">E2C01_093976</name>
</gene>
<reference evidence="2 3" key="1">
    <citation type="submission" date="2019-05" db="EMBL/GenBank/DDBJ databases">
        <title>Another draft genome of Portunus trituberculatus and its Hox gene families provides insights of decapod evolution.</title>
        <authorList>
            <person name="Jeong J.-H."/>
            <person name="Song I."/>
            <person name="Kim S."/>
            <person name="Choi T."/>
            <person name="Kim D."/>
            <person name="Ryu S."/>
            <person name="Kim W."/>
        </authorList>
    </citation>
    <scope>NUCLEOTIDE SEQUENCE [LARGE SCALE GENOMIC DNA]</scope>
    <source>
        <tissue evidence="2">Muscle</tissue>
    </source>
</reference>
<evidence type="ECO:0000313" key="3">
    <source>
        <dbReference type="Proteomes" id="UP000324222"/>
    </source>
</evidence>